<proteinExistence type="predicted"/>
<feature type="compositionally biased region" description="Basic and acidic residues" evidence="1">
    <location>
        <begin position="303"/>
        <end position="316"/>
    </location>
</feature>
<evidence type="ECO:0000256" key="1">
    <source>
        <dbReference type="SAM" id="MobiDB-lite"/>
    </source>
</evidence>
<feature type="compositionally biased region" description="Basic and acidic residues" evidence="1">
    <location>
        <begin position="220"/>
        <end position="235"/>
    </location>
</feature>
<dbReference type="EMBL" id="HBIB01018693">
    <property type="protein sequence ID" value="CAE0249940.1"/>
    <property type="molecule type" value="Transcribed_RNA"/>
</dbReference>
<feature type="compositionally biased region" description="Gly residues" evidence="1">
    <location>
        <begin position="131"/>
        <end position="152"/>
    </location>
</feature>
<sequence>MQDMELARITVGGIFGVPTAMCKMVEVVSYTTTEACTLVEFPSSLVSSLPKELQRALVDESADHFMWWAERLLEDAEVDALIKQTTAHKVTVAANQGGGGYGMAGSPSPKRGGGASRSPFDEGVSGKEGGKGGGGKGGKEGLSGGANDGGGRPSLNDGGDGEGGGGGGANGEDQGEGKKGGKRQRKGGHKSKTSKQHTARLGLSEQFIRDALAAKSSPKGKGERGGEKGGERGGILDDIYGSDDDESVDGQDANTGGVSVVEVGGKGKGKGKGKGRQGGGLIGGVEKSIEADFARLPPLLKKLDNVREGERMEDSLPPHVHPRSHSSMEMRRKESPDRSKSTEGGGGGEGTSVARPKMKRRAGSSLGFSSPIVGSGALPIRMDSLRVHAQSAPKPRGQKRDTSPPPIVRARPAAVQHGSSGEWGEGSDRRGGGGSASMADSGELNSEYTYERLGGDEMYERFDVMSSEQVRKLRSHTSYMSGPSSSSLQKKAVQNASIAMAMSKEGHGWSRDGGGGIGGRGAEEMFAQKRELTMEELLSTATGKNATDALVKSAAARQFSLPLLSHF</sequence>
<feature type="region of interest" description="Disordered" evidence="1">
    <location>
        <begin position="303"/>
        <end position="443"/>
    </location>
</feature>
<reference evidence="3" key="1">
    <citation type="submission" date="2021-01" db="EMBL/GenBank/DDBJ databases">
        <authorList>
            <person name="Corre E."/>
            <person name="Pelletier E."/>
            <person name="Niang G."/>
            <person name="Scheremetjew M."/>
            <person name="Finn R."/>
            <person name="Kale V."/>
            <person name="Holt S."/>
            <person name="Cochrane G."/>
            <person name="Meng A."/>
            <person name="Brown T."/>
            <person name="Cohen L."/>
        </authorList>
    </citation>
    <scope>NUCLEOTIDE SEQUENCE</scope>
    <source>
        <strain evidence="3">NIES-2562</strain>
    </source>
</reference>
<protein>
    <submittedName>
        <fullName evidence="3">Uncharacterized protein</fullName>
    </submittedName>
</protein>
<dbReference type="AlphaFoldDB" id="A0A7S3D8M5"/>
<feature type="compositionally biased region" description="Acidic residues" evidence="1">
    <location>
        <begin position="240"/>
        <end position="249"/>
    </location>
</feature>
<organism evidence="3">
    <name type="scientific">Palpitomonas bilix</name>
    <dbReference type="NCBI Taxonomy" id="652834"/>
    <lineage>
        <taxon>Eukaryota</taxon>
        <taxon>Eukaryota incertae sedis</taxon>
    </lineage>
</organism>
<evidence type="ECO:0000313" key="2">
    <source>
        <dbReference type="EMBL" id="CAE0249940.1"/>
    </source>
</evidence>
<feature type="compositionally biased region" description="Low complexity" evidence="1">
    <location>
        <begin position="408"/>
        <end position="422"/>
    </location>
</feature>
<evidence type="ECO:0000313" key="3">
    <source>
        <dbReference type="EMBL" id="CAE0249941.1"/>
    </source>
</evidence>
<feature type="region of interest" description="Disordered" evidence="1">
    <location>
        <begin position="94"/>
        <end position="283"/>
    </location>
</feature>
<accession>A0A7S3D8M5</accession>
<feature type="compositionally biased region" description="Basic and acidic residues" evidence="1">
    <location>
        <begin position="326"/>
        <end position="341"/>
    </location>
</feature>
<feature type="compositionally biased region" description="Basic residues" evidence="1">
    <location>
        <begin position="180"/>
        <end position="198"/>
    </location>
</feature>
<feature type="compositionally biased region" description="Gly residues" evidence="1">
    <location>
        <begin position="161"/>
        <end position="170"/>
    </location>
</feature>
<gene>
    <name evidence="2" type="ORF">PBIL07802_LOCUS12140</name>
    <name evidence="3" type="ORF">PBIL07802_LOCUS12141</name>
</gene>
<dbReference type="EMBL" id="HBIB01018694">
    <property type="protein sequence ID" value="CAE0249941.1"/>
    <property type="molecule type" value="Transcribed_RNA"/>
</dbReference>
<name>A0A7S3D8M5_9EUKA</name>